<sequence>MEETTKVIEEHKLVWKKTGCTIMSDGRTDKRRTILNFLVNSPKVEQVGEENVVQIVTDNAANYKAAGAMLMEKRKKLYWTPCAAHCIDLMLEDFEKKTTVHRETISRGKDLVRPAVTRFATSYLTLKCLVENKSALIRMTIYQSASISGDEEPAMALIYEAMDQA</sequence>
<dbReference type="AlphaFoldDB" id="A0A2K3KAU2"/>
<dbReference type="PANTHER" id="PTHR32166:SF122">
    <property type="entry name" value="OS09G0499600 PROTEIN"/>
    <property type="match status" value="1"/>
</dbReference>
<feature type="domain" description="DUF659" evidence="1">
    <location>
        <begin position="2"/>
        <end position="43"/>
    </location>
</feature>
<evidence type="ECO:0000313" key="3">
    <source>
        <dbReference type="Proteomes" id="UP000236291"/>
    </source>
</evidence>
<name>A0A2K3KAU2_TRIPR</name>
<accession>A0A2K3KAU2</accession>
<gene>
    <name evidence="2" type="ORF">L195_g053493</name>
</gene>
<proteinExistence type="predicted"/>
<dbReference type="Pfam" id="PF04937">
    <property type="entry name" value="DUF659"/>
    <property type="match status" value="2"/>
</dbReference>
<evidence type="ECO:0000313" key="2">
    <source>
        <dbReference type="EMBL" id="PNX63416.1"/>
    </source>
</evidence>
<dbReference type="EMBL" id="ASHM01090402">
    <property type="protein sequence ID" value="PNX63416.1"/>
    <property type="molecule type" value="Genomic_DNA"/>
</dbReference>
<reference evidence="2 3" key="2">
    <citation type="journal article" date="2017" name="Front. Plant Sci.">
        <title>Gene Classification and Mining of Molecular Markers Useful in Red Clover (Trifolium pratense) Breeding.</title>
        <authorList>
            <person name="Istvanek J."/>
            <person name="Dluhosova J."/>
            <person name="Dluhos P."/>
            <person name="Patkova L."/>
            <person name="Nedelnik J."/>
            <person name="Repkova J."/>
        </authorList>
    </citation>
    <scope>NUCLEOTIDE SEQUENCE [LARGE SCALE GENOMIC DNA]</scope>
    <source>
        <strain evidence="3">cv. Tatra</strain>
        <tissue evidence="2">Young leaves</tissue>
    </source>
</reference>
<organism evidence="2 3">
    <name type="scientific">Trifolium pratense</name>
    <name type="common">Red clover</name>
    <dbReference type="NCBI Taxonomy" id="57577"/>
    <lineage>
        <taxon>Eukaryota</taxon>
        <taxon>Viridiplantae</taxon>
        <taxon>Streptophyta</taxon>
        <taxon>Embryophyta</taxon>
        <taxon>Tracheophyta</taxon>
        <taxon>Spermatophyta</taxon>
        <taxon>Magnoliopsida</taxon>
        <taxon>eudicotyledons</taxon>
        <taxon>Gunneridae</taxon>
        <taxon>Pentapetalae</taxon>
        <taxon>rosids</taxon>
        <taxon>fabids</taxon>
        <taxon>Fabales</taxon>
        <taxon>Fabaceae</taxon>
        <taxon>Papilionoideae</taxon>
        <taxon>50 kb inversion clade</taxon>
        <taxon>NPAAA clade</taxon>
        <taxon>Hologalegina</taxon>
        <taxon>IRL clade</taxon>
        <taxon>Trifolieae</taxon>
        <taxon>Trifolium</taxon>
    </lineage>
</organism>
<dbReference type="PANTHER" id="PTHR32166">
    <property type="entry name" value="OSJNBA0013A04.12 PROTEIN"/>
    <property type="match status" value="1"/>
</dbReference>
<evidence type="ECO:0000259" key="1">
    <source>
        <dbReference type="Pfam" id="PF04937"/>
    </source>
</evidence>
<feature type="non-terminal residue" evidence="2">
    <location>
        <position position="165"/>
    </location>
</feature>
<dbReference type="InterPro" id="IPR007021">
    <property type="entry name" value="DUF659"/>
</dbReference>
<reference evidence="2 3" key="1">
    <citation type="journal article" date="2014" name="Am. J. Bot.">
        <title>Genome assembly and annotation for red clover (Trifolium pratense; Fabaceae).</title>
        <authorList>
            <person name="Istvanek J."/>
            <person name="Jaros M."/>
            <person name="Krenek A."/>
            <person name="Repkova J."/>
        </authorList>
    </citation>
    <scope>NUCLEOTIDE SEQUENCE [LARGE SCALE GENOMIC DNA]</scope>
    <source>
        <strain evidence="3">cv. Tatra</strain>
        <tissue evidence="2">Young leaves</tissue>
    </source>
</reference>
<dbReference type="InterPro" id="IPR012337">
    <property type="entry name" value="RNaseH-like_sf"/>
</dbReference>
<feature type="domain" description="DUF659" evidence="1">
    <location>
        <begin position="44"/>
        <end position="101"/>
    </location>
</feature>
<protein>
    <submittedName>
        <fullName evidence="2">HAT family dimerization domain containing protein</fullName>
    </submittedName>
</protein>
<dbReference type="SUPFAM" id="SSF53098">
    <property type="entry name" value="Ribonuclease H-like"/>
    <property type="match status" value="1"/>
</dbReference>
<comment type="caution">
    <text evidence="2">The sequence shown here is derived from an EMBL/GenBank/DDBJ whole genome shotgun (WGS) entry which is preliminary data.</text>
</comment>
<dbReference type="Proteomes" id="UP000236291">
    <property type="component" value="Unassembled WGS sequence"/>
</dbReference>
<dbReference type="STRING" id="57577.A0A2K3KAU2"/>